<reference evidence="1" key="2">
    <citation type="journal article" date="2015" name="Data Brief">
        <title>Shoot transcriptome of the giant reed, Arundo donax.</title>
        <authorList>
            <person name="Barrero R.A."/>
            <person name="Guerrero F.D."/>
            <person name="Moolhuijzen P."/>
            <person name="Goolsby J.A."/>
            <person name="Tidwell J."/>
            <person name="Bellgard S.E."/>
            <person name="Bellgard M.I."/>
        </authorList>
    </citation>
    <scope>NUCLEOTIDE SEQUENCE</scope>
    <source>
        <tissue evidence="1">Shoot tissue taken approximately 20 cm above the soil surface</tissue>
    </source>
</reference>
<reference evidence="1" key="1">
    <citation type="submission" date="2014-09" db="EMBL/GenBank/DDBJ databases">
        <authorList>
            <person name="Magalhaes I.L.F."/>
            <person name="Oliveira U."/>
            <person name="Santos F.R."/>
            <person name="Vidigal T.H.D.A."/>
            <person name="Brescovit A.D."/>
            <person name="Santos A.J."/>
        </authorList>
    </citation>
    <scope>NUCLEOTIDE SEQUENCE</scope>
    <source>
        <tissue evidence="1">Shoot tissue taken approximately 20 cm above the soil surface</tissue>
    </source>
</reference>
<accession>A0A0A9BEZ8</accession>
<evidence type="ECO:0000313" key="1">
    <source>
        <dbReference type="EMBL" id="JAD62529.1"/>
    </source>
</evidence>
<name>A0A0A9BEZ8_ARUDO</name>
<sequence>MWKQTTTTGADILFNLHIALNFLNRRYYSNKFEAKMISN</sequence>
<protein>
    <submittedName>
        <fullName evidence="1">Uncharacterized protein</fullName>
    </submittedName>
</protein>
<dbReference type="EMBL" id="GBRH01235366">
    <property type="protein sequence ID" value="JAD62529.1"/>
    <property type="molecule type" value="Transcribed_RNA"/>
</dbReference>
<dbReference type="AlphaFoldDB" id="A0A0A9BEZ8"/>
<proteinExistence type="predicted"/>
<organism evidence="1">
    <name type="scientific">Arundo donax</name>
    <name type="common">Giant reed</name>
    <name type="synonym">Donax arundinaceus</name>
    <dbReference type="NCBI Taxonomy" id="35708"/>
    <lineage>
        <taxon>Eukaryota</taxon>
        <taxon>Viridiplantae</taxon>
        <taxon>Streptophyta</taxon>
        <taxon>Embryophyta</taxon>
        <taxon>Tracheophyta</taxon>
        <taxon>Spermatophyta</taxon>
        <taxon>Magnoliopsida</taxon>
        <taxon>Liliopsida</taxon>
        <taxon>Poales</taxon>
        <taxon>Poaceae</taxon>
        <taxon>PACMAD clade</taxon>
        <taxon>Arundinoideae</taxon>
        <taxon>Arundineae</taxon>
        <taxon>Arundo</taxon>
    </lineage>
</organism>